<evidence type="ECO:0000313" key="2">
    <source>
        <dbReference type="Proteomes" id="UP000799755"/>
    </source>
</evidence>
<dbReference type="Proteomes" id="UP000799755">
    <property type="component" value="Unassembled WGS sequence"/>
</dbReference>
<accession>A0ACB6QYP9</accession>
<comment type="caution">
    <text evidence="1">The sequence shown here is derived from an EMBL/GenBank/DDBJ whole genome shotgun (WGS) entry which is preliminary data.</text>
</comment>
<organism evidence="1 2">
    <name type="scientific">Lindgomyces ingoldianus</name>
    <dbReference type="NCBI Taxonomy" id="673940"/>
    <lineage>
        <taxon>Eukaryota</taxon>
        <taxon>Fungi</taxon>
        <taxon>Dikarya</taxon>
        <taxon>Ascomycota</taxon>
        <taxon>Pezizomycotina</taxon>
        <taxon>Dothideomycetes</taxon>
        <taxon>Pleosporomycetidae</taxon>
        <taxon>Pleosporales</taxon>
        <taxon>Lindgomycetaceae</taxon>
        <taxon>Lindgomyces</taxon>
    </lineage>
</organism>
<keyword evidence="2" id="KW-1185">Reference proteome</keyword>
<gene>
    <name evidence="1" type="ORF">BDR25DRAFT_353766</name>
</gene>
<proteinExistence type="predicted"/>
<reference evidence="1" key="1">
    <citation type="journal article" date="2020" name="Stud. Mycol.">
        <title>101 Dothideomycetes genomes: a test case for predicting lifestyles and emergence of pathogens.</title>
        <authorList>
            <person name="Haridas S."/>
            <person name="Albert R."/>
            <person name="Binder M."/>
            <person name="Bloem J."/>
            <person name="Labutti K."/>
            <person name="Salamov A."/>
            <person name="Andreopoulos B."/>
            <person name="Baker S."/>
            <person name="Barry K."/>
            <person name="Bills G."/>
            <person name="Bluhm B."/>
            <person name="Cannon C."/>
            <person name="Castanera R."/>
            <person name="Culley D."/>
            <person name="Daum C."/>
            <person name="Ezra D."/>
            <person name="Gonzalez J."/>
            <person name="Henrissat B."/>
            <person name="Kuo A."/>
            <person name="Liang C."/>
            <person name="Lipzen A."/>
            <person name="Lutzoni F."/>
            <person name="Magnuson J."/>
            <person name="Mondo S."/>
            <person name="Nolan M."/>
            <person name="Ohm R."/>
            <person name="Pangilinan J."/>
            <person name="Park H.-J."/>
            <person name="Ramirez L."/>
            <person name="Alfaro M."/>
            <person name="Sun H."/>
            <person name="Tritt A."/>
            <person name="Yoshinaga Y."/>
            <person name="Zwiers L.-H."/>
            <person name="Turgeon B."/>
            <person name="Goodwin S."/>
            <person name="Spatafora J."/>
            <person name="Crous P."/>
            <person name="Grigoriev I."/>
        </authorList>
    </citation>
    <scope>NUCLEOTIDE SEQUENCE</scope>
    <source>
        <strain evidence="1">ATCC 200398</strain>
    </source>
</reference>
<name>A0ACB6QYP9_9PLEO</name>
<protein>
    <submittedName>
        <fullName evidence="1">Uncharacterized protein</fullName>
    </submittedName>
</protein>
<dbReference type="EMBL" id="MU003503">
    <property type="protein sequence ID" value="KAF2472016.1"/>
    <property type="molecule type" value="Genomic_DNA"/>
</dbReference>
<sequence length="755" mass="84806">MAFFSPGWLRKSGKILKEAAESLSPPESHREHGRVPVVFRYIRQGWAKESPVLERVALGSVVQEPSSRSRLAVSSYREARGSQLVVVGHRFSHHIWVTGEQNRFAILNCDGTLEPRALTLSPPPEVLRKQGLNHLGLTNHCTERKCSLIFRRSFALLLSLPALPTMHPVEDCHLVATHQFLALQKKPQENLPNISSRRTYSSYDMDPHILIRAGLLHTPKGKLWLEQDRVFGNPLSSGAERHLVVKKLSAPTGNVIPFPNRRQTGHLAPFSRISTPRHRRRIVSASFHSSLTSHEFELVSLCETMSPRFHFRALALKDVAWPRKVWLNRHAFEILHTEARMLKQTSLRKEAAPLVATDNHLLNCLDCNPFLTLRISSTLLYETTTCATPLEISLMPAHPIPEFPHGENSIKHRISPESSYPTPILIALVNVSDEDEFLLSGKGTPSLINQVRTISKIQYINLAVGGRGSPFGTRPSLEGIDRTAETLTLDRILKAVRLPLEHLQPTSVDNSRYSQARPIETPARWYNPGPGASTTENGAQLQRSGSGILQMHSCPLIPLKALVFYRFDFARHLTTLHYSTAMRNNAKNLQISWSTRELVRTRFQYSLLFLLNLTMSHFLRFGARVKCTAGQNYAVGISTGVRRHYRLSQAHLQGRGCHVEGSRSYGVHYHAVKHVSYSSRELYSIKFISSNKGVVPALRRMILFFKSFSSYVTVVDSHHTISNQGARLQASKKLRGPSCLSSRTLASVISSPSAY</sequence>
<evidence type="ECO:0000313" key="1">
    <source>
        <dbReference type="EMBL" id="KAF2472016.1"/>
    </source>
</evidence>